<keyword evidence="10" id="KW-0732">Signal</keyword>
<dbReference type="SUPFAM" id="SSF52172">
    <property type="entry name" value="CheY-like"/>
    <property type="match status" value="1"/>
</dbReference>
<dbReference type="RefSeq" id="WP_121847381.1">
    <property type="nucleotide sequence ID" value="NZ_CP032050.1"/>
</dbReference>
<gene>
    <name evidence="14" type="ORF">D1013_02470</name>
</gene>
<dbReference type="GO" id="GO:0000155">
    <property type="term" value="F:phosphorelay sensor kinase activity"/>
    <property type="evidence" value="ECO:0007669"/>
    <property type="project" value="InterPro"/>
</dbReference>
<keyword evidence="7" id="KW-0238">DNA-binding</keyword>
<dbReference type="PROSITE" id="PS50109">
    <property type="entry name" value="HIS_KIN"/>
    <property type="match status" value="1"/>
</dbReference>
<proteinExistence type="predicted"/>
<dbReference type="InterPro" id="IPR036097">
    <property type="entry name" value="HisK_dim/P_sf"/>
</dbReference>
<evidence type="ECO:0000259" key="11">
    <source>
        <dbReference type="PROSITE" id="PS01124"/>
    </source>
</evidence>
<evidence type="ECO:0000256" key="7">
    <source>
        <dbReference type="ARBA" id="ARBA00023125"/>
    </source>
</evidence>
<dbReference type="InterPro" id="IPR011123">
    <property type="entry name" value="Y_Y_Y"/>
</dbReference>
<dbReference type="Gene3D" id="1.10.10.60">
    <property type="entry name" value="Homeodomain-like"/>
    <property type="match status" value="2"/>
</dbReference>
<evidence type="ECO:0000256" key="9">
    <source>
        <dbReference type="PROSITE-ProRule" id="PRU00169"/>
    </source>
</evidence>
<dbReference type="SUPFAM" id="SSF46689">
    <property type="entry name" value="Homeodomain-like"/>
    <property type="match status" value="1"/>
</dbReference>
<dbReference type="Gene3D" id="3.30.565.10">
    <property type="entry name" value="Histidine kinase-like ATPase, C-terminal domain"/>
    <property type="match status" value="1"/>
</dbReference>
<evidence type="ECO:0000256" key="4">
    <source>
        <dbReference type="ARBA" id="ARBA00022679"/>
    </source>
</evidence>
<dbReference type="SMART" id="SM00388">
    <property type="entry name" value="HisKA"/>
    <property type="match status" value="1"/>
</dbReference>
<dbReference type="SUPFAM" id="SSF63829">
    <property type="entry name" value="Calcium-dependent phosphotriesterase"/>
    <property type="match status" value="2"/>
</dbReference>
<dbReference type="SMART" id="SM00342">
    <property type="entry name" value="HTH_ARAC"/>
    <property type="match status" value="1"/>
</dbReference>
<dbReference type="InterPro" id="IPR001789">
    <property type="entry name" value="Sig_transdc_resp-reg_receiver"/>
</dbReference>
<feature type="domain" description="Response regulatory" evidence="13">
    <location>
        <begin position="1130"/>
        <end position="1245"/>
    </location>
</feature>
<dbReference type="InterPro" id="IPR011047">
    <property type="entry name" value="Quinoprotein_ADH-like_sf"/>
</dbReference>
<dbReference type="SMART" id="SM00387">
    <property type="entry name" value="HATPase_c"/>
    <property type="match status" value="1"/>
</dbReference>
<dbReference type="Proteomes" id="UP000276309">
    <property type="component" value="Chromosome"/>
</dbReference>
<feature type="signal peptide" evidence="10">
    <location>
        <begin position="1"/>
        <end position="25"/>
    </location>
</feature>
<dbReference type="InterPro" id="IPR011006">
    <property type="entry name" value="CheY-like_superfamily"/>
</dbReference>
<evidence type="ECO:0000256" key="5">
    <source>
        <dbReference type="ARBA" id="ARBA00022777"/>
    </source>
</evidence>
<organism evidence="14 15">
    <name type="scientific">Euzebyella marina</name>
    <dbReference type="NCBI Taxonomy" id="1761453"/>
    <lineage>
        <taxon>Bacteria</taxon>
        <taxon>Pseudomonadati</taxon>
        <taxon>Bacteroidota</taxon>
        <taxon>Flavobacteriia</taxon>
        <taxon>Flavobacteriales</taxon>
        <taxon>Flavobacteriaceae</taxon>
        <taxon>Euzebyella</taxon>
    </lineage>
</organism>
<dbReference type="KEGG" id="emar:D1013_02470"/>
<dbReference type="SUPFAM" id="SSF47384">
    <property type="entry name" value="Homodimeric domain of signal transducing histidine kinase"/>
    <property type="match status" value="1"/>
</dbReference>
<dbReference type="EC" id="2.7.13.3" evidence="2"/>
<evidence type="ECO:0000256" key="2">
    <source>
        <dbReference type="ARBA" id="ARBA00012438"/>
    </source>
</evidence>
<evidence type="ECO:0000259" key="12">
    <source>
        <dbReference type="PROSITE" id="PS50109"/>
    </source>
</evidence>
<dbReference type="Pfam" id="PF07495">
    <property type="entry name" value="Y_Y_Y"/>
    <property type="match status" value="1"/>
</dbReference>
<dbReference type="InterPro" id="IPR005467">
    <property type="entry name" value="His_kinase_dom"/>
</dbReference>
<dbReference type="Pfam" id="PF00072">
    <property type="entry name" value="Response_reg"/>
    <property type="match status" value="1"/>
</dbReference>
<dbReference type="Pfam" id="PF00512">
    <property type="entry name" value="HisKA"/>
    <property type="match status" value="1"/>
</dbReference>
<dbReference type="FunFam" id="3.30.565.10:FF:000006">
    <property type="entry name" value="Sensor histidine kinase WalK"/>
    <property type="match status" value="1"/>
</dbReference>
<feature type="modified residue" description="4-aspartylphosphate" evidence="9">
    <location>
        <position position="1178"/>
    </location>
</feature>
<evidence type="ECO:0000256" key="10">
    <source>
        <dbReference type="SAM" id="SignalP"/>
    </source>
</evidence>
<evidence type="ECO:0000256" key="3">
    <source>
        <dbReference type="ARBA" id="ARBA00022553"/>
    </source>
</evidence>
<dbReference type="FunFam" id="1.10.287.130:FF:000045">
    <property type="entry name" value="Two-component system sensor histidine kinase/response regulator"/>
    <property type="match status" value="1"/>
</dbReference>
<dbReference type="InterPro" id="IPR013783">
    <property type="entry name" value="Ig-like_fold"/>
</dbReference>
<dbReference type="OrthoDB" id="1522078at2"/>
<dbReference type="Gene3D" id="1.10.287.130">
    <property type="match status" value="1"/>
</dbReference>
<keyword evidence="6" id="KW-0805">Transcription regulation</keyword>
<dbReference type="Pfam" id="PF02518">
    <property type="entry name" value="HATPase_c"/>
    <property type="match status" value="1"/>
</dbReference>
<evidence type="ECO:0000313" key="14">
    <source>
        <dbReference type="EMBL" id="AYN66329.1"/>
    </source>
</evidence>
<dbReference type="GO" id="GO:0003700">
    <property type="term" value="F:DNA-binding transcription factor activity"/>
    <property type="evidence" value="ECO:0007669"/>
    <property type="project" value="InterPro"/>
</dbReference>
<dbReference type="SUPFAM" id="SSF55874">
    <property type="entry name" value="ATPase domain of HSP90 chaperone/DNA topoisomerase II/histidine kinase"/>
    <property type="match status" value="1"/>
</dbReference>
<dbReference type="EMBL" id="CP032050">
    <property type="protein sequence ID" value="AYN66329.1"/>
    <property type="molecule type" value="Genomic_DNA"/>
</dbReference>
<dbReference type="InterPro" id="IPR003661">
    <property type="entry name" value="HisK_dim/P_dom"/>
</dbReference>
<name>A0A3G2L250_9FLAO</name>
<comment type="catalytic activity">
    <reaction evidence="1">
        <text>ATP + protein L-histidine = ADP + protein N-phospho-L-histidine.</text>
        <dbReference type="EC" id="2.7.13.3"/>
    </reaction>
</comment>
<keyword evidence="15" id="KW-1185">Reference proteome</keyword>
<feature type="domain" description="HTH araC/xylS-type" evidence="11">
    <location>
        <begin position="1277"/>
        <end position="1376"/>
    </location>
</feature>
<dbReference type="Gene3D" id="3.40.50.2300">
    <property type="match status" value="1"/>
</dbReference>
<dbReference type="GO" id="GO:0043565">
    <property type="term" value="F:sequence-specific DNA binding"/>
    <property type="evidence" value="ECO:0007669"/>
    <property type="project" value="InterPro"/>
</dbReference>
<evidence type="ECO:0000313" key="15">
    <source>
        <dbReference type="Proteomes" id="UP000276309"/>
    </source>
</evidence>
<protein>
    <recommendedName>
        <fullName evidence="2">histidine kinase</fullName>
        <ecNumber evidence="2">2.7.13.3</ecNumber>
    </recommendedName>
</protein>
<dbReference type="PROSITE" id="PS50110">
    <property type="entry name" value="RESPONSE_REGULATORY"/>
    <property type="match status" value="1"/>
</dbReference>
<dbReference type="InterPro" id="IPR018062">
    <property type="entry name" value="HTH_AraC-typ_CS"/>
</dbReference>
<feature type="chain" id="PRO_5018290277" description="histidine kinase" evidence="10">
    <location>
        <begin position="26"/>
        <end position="1376"/>
    </location>
</feature>
<dbReference type="InterPro" id="IPR015943">
    <property type="entry name" value="WD40/YVTN_repeat-like_dom_sf"/>
</dbReference>
<dbReference type="Gene3D" id="2.60.40.10">
    <property type="entry name" value="Immunoglobulins"/>
    <property type="match status" value="1"/>
</dbReference>
<reference evidence="14 15" key="1">
    <citation type="submission" date="2018-08" db="EMBL/GenBank/DDBJ databases">
        <title>The reduced genetic potential of extracellular carbohydrate catabolism in Euzebyella marina RN62, a Flavobacteriia bacterium isolated from the hadal water.</title>
        <authorList>
            <person name="Xue C."/>
        </authorList>
    </citation>
    <scope>NUCLEOTIDE SEQUENCE [LARGE SCALE GENOMIC DNA]</scope>
    <source>
        <strain evidence="14 15">RN62</strain>
    </source>
</reference>
<dbReference type="PROSITE" id="PS01124">
    <property type="entry name" value="HTH_ARAC_FAMILY_2"/>
    <property type="match status" value="1"/>
</dbReference>
<dbReference type="CDD" id="cd00146">
    <property type="entry name" value="PKD"/>
    <property type="match status" value="1"/>
</dbReference>
<evidence type="ECO:0000256" key="6">
    <source>
        <dbReference type="ARBA" id="ARBA00023015"/>
    </source>
</evidence>
<dbReference type="InterPro" id="IPR003594">
    <property type="entry name" value="HATPase_dom"/>
</dbReference>
<dbReference type="SMART" id="SM00448">
    <property type="entry name" value="REC"/>
    <property type="match status" value="1"/>
</dbReference>
<keyword evidence="5" id="KW-0418">Kinase</keyword>
<dbReference type="CDD" id="cd00082">
    <property type="entry name" value="HisKA"/>
    <property type="match status" value="1"/>
</dbReference>
<feature type="domain" description="Histidine kinase" evidence="12">
    <location>
        <begin position="856"/>
        <end position="1089"/>
    </location>
</feature>
<keyword evidence="4" id="KW-0808">Transferase</keyword>
<keyword evidence="8" id="KW-0804">Transcription</keyword>
<dbReference type="InterPro" id="IPR018060">
    <property type="entry name" value="HTH_AraC"/>
</dbReference>
<evidence type="ECO:0000259" key="13">
    <source>
        <dbReference type="PROSITE" id="PS50110"/>
    </source>
</evidence>
<dbReference type="InterPro" id="IPR009057">
    <property type="entry name" value="Homeodomain-like_sf"/>
</dbReference>
<dbReference type="FunFam" id="2.60.40.10:FF:000791">
    <property type="entry name" value="Two-component system sensor histidine kinase/response regulator"/>
    <property type="match status" value="1"/>
</dbReference>
<accession>A0A3G2L250</accession>
<dbReference type="Pfam" id="PF12833">
    <property type="entry name" value="HTH_18"/>
    <property type="match status" value="1"/>
</dbReference>
<dbReference type="PRINTS" id="PR00344">
    <property type="entry name" value="BCTRLSENSOR"/>
</dbReference>
<keyword evidence="3 9" id="KW-0597">Phosphoprotein</keyword>
<dbReference type="Pfam" id="PF07494">
    <property type="entry name" value="Reg_prop"/>
    <property type="match status" value="3"/>
</dbReference>
<dbReference type="PANTHER" id="PTHR43547">
    <property type="entry name" value="TWO-COMPONENT HISTIDINE KINASE"/>
    <property type="match status" value="1"/>
</dbReference>
<dbReference type="PROSITE" id="PS00041">
    <property type="entry name" value="HTH_ARAC_FAMILY_1"/>
    <property type="match status" value="1"/>
</dbReference>
<dbReference type="SUPFAM" id="SSF50998">
    <property type="entry name" value="Quinoprotein alcohol dehydrogenase-like"/>
    <property type="match status" value="1"/>
</dbReference>
<evidence type="ECO:0000256" key="8">
    <source>
        <dbReference type="ARBA" id="ARBA00023163"/>
    </source>
</evidence>
<dbReference type="InterPro" id="IPR004358">
    <property type="entry name" value="Sig_transdc_His_kin-like_C"/>
</dbReference>
<sequence length="1376" mass="155738">MKSLKWLFKLTALFLGLVQVGYSQNNEVEYSFVDIDKNITQKAISTIVQDQNGIIWIGAYGAGIYKNYSADLISYRQEFQNPNSLNSSLVQKAFVDSNNRVWVGTEVGLNVYDENHDHFNRVIFYEGEKALEKVVVRAIAETDGGKILVGTSSHGLYEVDPKNLTGKSVAIDPRPSDPIRIRCLTKRPDGKILMGTSNGLYEYDGNQAKSVVLKGAVTDNGAPFGIETILIDDSGSLWMGTFSDGLLKVESGAMNTYSATRFRITDVRIFTMVQAPDGKILCGTENDGLFVLAKDGSVVKNYRYDKFEVNGIQSNSIWSLFVDDQDRIWMGSYNAGVSVYDKQYDKFKDLESIQNVHNSLQSSSVTSIIKDKKNRLWIGMDGGGIDVYDLERKKFHHLIDPNNQIAQGLTGLDVQNLFLDSGGNLWVATWNSGMYYLPQGSKTFKHFEITNVEGRLRSYRVMSFAEDIDGVVWIGTSSSGLHYFDTKTDEFGYVPDNLFKCEAEIRKVLVDRENTVWVATNRGLLKREHNSNKPFSKLDLVAEEKGIPAEKAMIDMIVSLFEDRYGNLWIGTDGAGLWKYDTRSHKIDWYNSSSANLKQETISNIIESDDGTLWVGGNNGLSYLDKDSGRFVNFDTNDGLLSDDFNFNAAFKDEGGTLYFGNYKGINIVEPDQIAINESRPPIYFTNFKVYNKASNDINETSPFKEAIGKSQHVTLNHKQSVFTVEYAGVNYTRPEKNQYAYYLEGLEETWNFVGNTTSAHYTNLSPGDYTFMVKASNNDGVWNEDVKALKITVLPPWWKTNWAICTYILLLGLFSFLGYRLIRERVREKRMIQFERAKRLQEEELNNRKIQFFTNISHEFRTPLTLILNPLESIMTSNEIKLPKNIKEKLHTVRKNTGRLKRLIDELMDFRKLQLNKFSLKVSKFDGVAFTKEITDHFNEEAALKNIALLFDTEETDIELWSDQGMLEKVLFNILSNAFKITPDNGTITVGVTICKDGKKFPLIDENQVIKAIEISIEDTGSGISQEEVKSVFERFYQVKNMNSQYYGGTGIGLEVVKSFVDLLKGIVVVESEETVGTKFRVFLPLGKDHFNDDEFMRRESVATNGEFSVPEAATELLGTFKDVGSKKTVLVVEDNTELRAYLKQELKSDYHIIEAANGQMGLDAANKRLPDLIITDVVMPEMNGFEFSEALKSDLKTSHIPLLMLTAKTMNEDWVMGIDSGADVYLSKPFDMTVLRSQLKRLLKSRQILLDKLGNDTNNVKIPENTTTLDKNFIARVIDYIVENVADENLNVELLAEELNLSRSQLYRKIKALTGFTANEFLRKIRLEKAKEMIENGDASISEVCFKVGFSSPSYFTKCFKTHFGMLPTELKQG</sequence>
<dbReference type="Gene3D" id="2.130.10.10">
    <property type="entry name" value="YVTN repeat-like/Quinoprotein amine dehydrogenase"/>
    <property type="match status" value="2"/>
</dbReference>
<evidence type="ECO:0000256" key="1">
    <source>
        <dbReference type="ARBA" id="ARBA00000085"/>
    </source>
</evidence>
<dbReference type="InterPro" id="IPR036890">
    <property type="entry name" value="HATPase_C_sf"/>
</dbReference>
<dbReference type="PANTHER" id="PTHR43547:SF2">
    <property type="entry name" value="HYBRID SIGNAL TRANSDUCTION HISTIDINE KINASE C"/>
    <property type="match status" value="1"/>
</dbReference>
<dbReference type="InterPro" id="IPR011110">
    <property type="entry name" value="Reg_prop"/>
</dbReference>